<dbReference type="EMBL" id="VTXP01000015">
    <property type="protein sequence ID" value="NOJ25337.1"/>
    <property type="molecule type" value="Genomic_DNA"/>
</dbReference>
<gene>
    <name evidence="1" type="ORF">F0238_21660</name>
</gene>
<dbReference type="AlphaFoldDB" id="A0AAP6ZUH9"/>
<name>A0AAP6ZUH9_9VIBR</name>
<protein>
    <submittedName>
        <fullName evidence="1">Uncharacterized protein</fullName>
    </submittedName>
</protein>
<evidence type="ECO:0000313" key="2">
    <source>
        <dbReference type="Proteomes" id="UP000576645"/>
    </source>
</evidence>
<comment type="caution">
    <text evidence="1">The sequence shown here is derived from an EMBL/GenBank/DDBJ whole genome shotgun (WGS) entry which is preliminary data.</text>
</comment>
<evidence type="ECO:0000313" key="1">
    <source>
        <dbReference type="EMBL" id="NOJ25337.1"/>
    </source>
</evidence>
<organism evidence="1 2">
    <name type="scientific">Vibrio coralliilyticus</name>
    <dbReference type="NCBI Taxonomy" id="190893"/>
    <lineage>
        <taxon>Bacteria</taxon>
        <taxon>Pseudomonadati</taxon>
        <taxon>Pseudomonadota</taxon>
        <taxon>Gammaproteobacteria</taxon>
        <taxon>Vibrionales</taxon>
        <taxon>Vibrionaceae</taxon>
        <taxon>Vibrio</taxon>
    </lineage>
</organism>
<dbReference type="RefSeq" id="WP_171353835.1">
    <property type="nucleotide sequence ID" value="NZ_VTXP01000015.1"/>
</dbReference>
<reference evidence="1 2" key="1">
    <citation type="submission" date="2019-09" db="EMBL/GenBank/DDBJ databases">
        <title>Draft genome sequencing and comparative genomics of hatchery-associated Vibrios.</title>
        <authorList>
            <person name="Kehlet-Delgado H."/>
            <person name="Mueller R.S."/>
        </authorList>
    </citation>
    <scope>NUCLEOTIDE SEQUENCE [LARGE SCALE GENOMIC DNA]</scope>
    <source>
        <strain evidence="1 2">09-121-3</strain>
    </source>
</reference>
<proteinExistence type="predicted"/>
<sequence length="133" mass="14667">MKFNYVLPLPYSDSGSQHSIVRFNNSVIGKDKVTRKTPMFISNPKNGSWTIRYAMGNSGNIKGLTRTVIALDYDAASELGISFKHPVELDVTKATLVQSMTWLMTSPDLNVRLNTRFAVLGAVLGLVSLFISL</sequence>
<dbReference type="Proteomes" id="UP000576645">
    <property type="component" value="Unassembled WGS sequence"/>
</dbReference>
<accession>A0AAP6ZUH9</accession>